<keyword evidence="3" id="KW-0687">Ribonucleoprotein</keyword>
<dbReference type="GO" id="GO:0006412">
    <property type="term" value="P:translation"/>
    <property type="evidence" value="ECO:0007669"/>
    <property type="project" value="InterPro"/>
</dbReference>
<dbReference type="STRING" id="1314771.A0A197JRE6"/>
<dbReference type="InterPro" id="IPR008991">
    <property type="entry name" value="Translation_prot_SH3-like_sf"/>
</dbReference>
<dbReference type="Pfam" id="PF17136">
    <property type="entry name" value="ribosomal_L24"/>
    <property type="match status" value="1"/>
</dbReference>
<evidence type="ECO:0000313" key="5">
    <source>
        <dbReference type="EMBL" id="OAQ27026.1"/>
    </source>
</evidence>
<dbReference type="SMART" id="SM00739">
    <property type="entry name" value="KOW"/>
    <property type="match status" value="1"/>
</dbReference>
<dbReference type="OrthoDB" id="359154at2759"/>
<dbReference type="GO" id="GO:0003723">
    <property type="term" value="F:RNA binding"/>
    <property type="evidence" value="ECO:0007669"/>
    <property type="project" value="InterPro"/>
</dbReference>
<keyword evidence="6" id="KW-1185">Reference proteome</keyword>
<dbReference type="InterPro" id="IPR005824">
    <property type="entry name" value="KOW"/>
</dbReference>
<comment type="similarity">
    <text evidence="1">Belongs to the universal ribosomal protein uL24 family.</text>
</comment>
<dbReference type="InterPro" id="IPR057264">
    <property type="entry name" value="Ribosomal_uL24_C"/>
</dbReference>
<accession>A0A197JRE6</accession>
<organism evidence="5 6">
    <name type="scientific">Linnemannia elongata AG-77</name>
    <dbReference type="NCBI Taxonomy" id="1314771"/>
    <lineage>
        <taxon>Eukaryota</taxon>
        <taxon>Fungi</taxon>
        <taxon>Fungi incertae sedis</taxon>
        <taxon>Mucoromycota</taxon>
        <taxon>Mortierellomycotina</taxon>
        <taxon>Mortierellomycetes</taxon>
        <taxon>Mortierellales</taxon>
        <taxon>Mortierellaceae</taxon>
        <taxon>Linnemannia</taxon>
    </lineage>
</organism>
<dbReference type="AlphaFoldDB" id="A0A197JRE6"/>
<name>A0A197JRE6_9FUNG</name>
<dbReference type="Pfam" id="PF00467">
    <property type="entry name" value="KOW"/>
    <property type="match status" value="1"/>
</dbReference>
<gene>
    <name evidence="5" type="ORF">K457DRAFT_21665</name>
</gene>
<evidence type="ECO:0000313" key="6">
    <source>
        <dbReference type="Proteomes" id="UP000078512"/>
    </source>
</evidence>
<dbReference type="HAMAP" id="MF_01326_B">
    <property type="entry name" value="Ribosomal_uL24_B"/>
    <property type="match status" value="1"/>
</dbReference>
<dbReference type="SUPFAM" id="SSF50104">
    <property type="entry name" value="Translation proteins SH3-like domain"/>
    <property type="match status" value="1"/>
</dbReference>
<dbReference type="CDD" id="cd06089">
    <property type="entry name" value="KOW_RPL26"/>
    <property type="match status" value="1"/>
</dbReference>
<evidence type="ECO:0000259" key="4">
    <source>
        <dbReference type="SMART" id="SM00739"/>
    </source>
</evidence>
<evidence type="ECO:0000256" key="3">
    <source>
        <dbReference type="ARBA" id="ARBA00023274"/>
    </source>
</evidence>
<evidence type="ECO:0000256" key="2">
    <source>
        <dbReference type="ARBA" id="ARBA00022980"/>
    </source>
</evidence>
<dbReference type="InterPro" id="IPR014722">
    <property type="entry name" value="Rib_uL2_dom2"/>
</dbReference>
<evidence type="ECO:0000256" key="1">
    <source>
        <dbReference type="ARBA" id="ARBA00010618"/>
    </source>
</evidence>
<protein>
    <submittedName>
        <fullName evidence="5">Translation protein SH3-like protein</fullName>
    </submittedName>
</protein>
<feature type="domain" description="KOW" evidence="4">
    <location>
        <begin position="35"/>
        <end position="62"/>
    </location>
</feature>
<dbReference type="NCBIfam" id="TIGR01079">
    <property type="entry name" value="rplX_bact"/>
    <property type="match status" value="1"/>
</dbReference>
<dbReference type="PANTHER" id="PTHR12903">
    <property type="entry name" value="MITOCHONDRIAL RIBOSOMAL PROTEIN L24"/>
    <property type="match status" value="1"/>
</dbReference>
<dbReference type="GO" id="GO:1990904">
    <property type="term" value="C:ribonucleoprotein complex"/>
    <property type="evidence" value="ECO:0007669"/>
    <property type="project" value="UniProtKB-KW"/>
</dbReference>
<dbReference type="InterPro" id="IPR041988">
    <property type="entry name" value="Ribosomal_uL24_KOW"/>
</dbReference>
<dbReference type="GO" id="GO:0003735">
    <property type="term" value="F:structural constituent of ribosome"/>
    <property type="evidence" value="ECO:0007669"/>
    <property type="project" value="InterPro"/>
</dbReference>
<sequence>MQPSLVAGMRRMINTKLQPTRVKYVAPKDQIQMWRIVRGDEVFITSGKEKGKTGTVKKVLRSLNSLLITDRNMVTKHIRPQAEDPTKSTKIQIEAPIHVSNVSLIDPQTRQPVKTHYRAIVDAATGKSERKRFVVGTEVEVPKPKADIAKYKLERVDSPKDTSAKDAREVTFIPDINVPPFPSSSILDELRNPYSKFR</sequence>
<keyword evidence="2" id="KW-0689">Ribosomal protein</keyword>
<proteinExistence type="inferred from homology"/>
<dbReference type="InterPro" id="IPR003256">
    <property type="entry name" value="Ribosomal_uL24"/>
</dbReference>
<dbReference type="EMBL" id="KV442061">
    <property type="protein sequence ID" value="OAQ27026.1"/>
    <property type="molecule type" value="Genomic_DNA"/>
</dbReference>
<dbReference type="Gene3D" id="2.30.30.30">
    <property type="match status" value="1"/>
</dbReference>
<reference evidence="5 6" key="1">
    <citation type="submission" date="2016-05" db="EMBL/GenBank/DDBJ databases">
        <title>Genome sequencing reveals origins of a unique bacterial endosymbiosis in the earliest lineages of terrestrial Fungi.</title>
        <authorList>
            <consortium name="DOE Joint Genome Institute"/>
            <person name="Uehling J."/>
            <person name="Gryganskyi A."/>
            <person name="Hameed K."/>
            <person name="Tschaplinski T."/>
            <person name="Misztal P."/>
            <person name="Wu S."/>
            <person name="Desiro A."/>
            <person name="Vande Pol N."/>
            <person name="Du Z.-Y."/>
            <person name="Zienkiewicz A."/>
            <person name="Zienkiewicz K."/>
            <person name="Morin E."/>
            <person name="Tisserant E."/>
            <person name="Splivallo R."/>
            <person name="Hainaut M."/>
            <person name="Henrissat B."/>
            <person name="Ohm R."/>
            <person name="Kuo A."/>
            <person name="Yan J."/>
            <person name="Lipzen A."/>
            <person name="Nolan M."/>
            <person name="Labutti K."/>
            <person name="Barry K."/>
            <person name="Goldstein A."/>
            <person name="Labbe J."/>
            <person name="Schadt C."/>
            <person name="Tuskan G."/>
            <person name="Grigoriev I."/>
            <person name="Martin F."/>
            <person name="Vilgalys R."/>
            <person name="Bonito G."/>
        </authorList>
    </citation>
    <scope>NUCLEOTIDE SEQUENCE [LARGE SCALE GENOMIC DNA]</scope>
    <source>
        <strain evidence="5 6">AG-77</strain>
    </source>
</reference>
<dbReference type="GO" id="GO:0005840">
    <property type="term" value="C:ribosome"/>
    <property type="evidence" value="ECO:0007669"/>
    <property type="project" value="UniProtKB-KW"/>
</dbReference>
<dbReference type="Proteomes" id="UP000078512">
    <property type="component" value="Unassembled WGS sequence"/>
</dbReference>